<sequence length="118" mass="12806">MKYLSGVLMLCCLTVVGLAQTPKEHTLAGYISDSKCGAMHMDNGIGCVKQCIENGNQPVLVDTQKHVWAVENPLALKGYYGDNVEVEARVNVDGKSIYVNKVTRKPGVMGGMKDGFTR</sequence>
<accession>E6QIJ3</accession>
<gene>
    <name evidence="1" type="ORF">CARN6_0365</name>
</gene>
<name>E6QIJ3_9ZZZZ</name>
<reference evidence="1" key="1">
    <citation type="submission" date="2009-10" db="EMBL/GenBank/DDBJ databases">
        <title>Diversity of trophic interactions inside an arsenic-rich microbial ecosystem.</title>
        <authorList>
            <person name="Bertin P.N."/>
            <person name="Heinrich-Salmeron A."/>
            <person name="Pelletier E."/>
            <person name="Goulhen-Chollet F."/>
            <person name="Arsene-Ploetze F."/>
            <person name="Gallien S."/>
            <person name="Calteau A."/>
            <person name="Vallenet D."/>
            <person name="Casiot C."/>
            <person name="Chane-Woon-Ming B."/>
            <person name="Giloteaux L."/>
            <person name="Barakat M."/>
            <person name="Bonnefoy V."/>
            <person name="Bruneel O."/>
            <person name="Chandler M."/>
            <person name="Cleiss J."/>
            <person name="Duran R."/>
            <person name="Elbaz-Poulichet F."/>
            <person name="Fonknechten N."/>
            <person name="Lauga B."/>
            <person name="Mornico D."/>
            <person name="Ortet P."/>
            <person name="Schaeffer C."/>
            <person name="Siguier P."/>
            <person name="Alexander Thil Smith A."/>
            <person name="Van Dorsselaer A."/>
            <person name="Weissenbach J."/>
            <person name="Medigue C."/>
            <person name="Le Paslier D."/>
        </authorList>
    </citation>
    <scope>NUCLEOTIDE SEQUENCE</scope>
</reference>
<comment type="caution">
    <text evidence="1">The sequence shown here is derived from an EMBL/GenBank/DDBJ whole genome shotgun (WGS) entry which is preliminary data.</text>
</comment>
<proteinExistence type="predicted"/>
<protein>
    <submittedName>
        <fullName evidence="1">Uncharacterized protein</fullName>
    </submittedName>
</protein>
<dbReference type="AlphaFoldDB" id="E6QIJ3"/>
<evidence type="ECO:0000313" key="1">
    <source>
        <dbReference type="EMBL" id="CBI07059.1"/>
    </source>
</evidence>
<dbReference type="EMBL" id="CABQ01000056">
    <property type="protein sequence ID" value="CBI07059.1"/>
    <property type="molecule type" value="Genomic_DNA"/>
</dbReference>
<organism evidence="1">
    <name type="scientific">mine drainage metagenome</name>
    <dbReference type="NCBI Taxonomy" id="410659"/>
    <lineage>
        <taxon>unclassified sequences</taxon>
        <taxon>metagenomes</taxon>
        <taxon>ecological metagenomes</taxon>
    </lineage>
</organism>